<dbReference type="AlphaFoldDB" id="A0A1I8FHN2"/>
<evidence type="ECO:0000313" key="3">
    <source>
        <dbReference type="WBParaSite" id="maker-unitig_35046-snap-gene-0.2-mRNA-1"/>
    </source>
</evidence>
<feature type="compositionally biased region" description="Basic residues" evidence="1">
    <location>
        <begin position="177"/>
        <end position="189"/>
    </location>
</feature>
<feature type="compositionally biased region" description="Low complexity" evidence="1">
    <location>
        <begin position="367"/>
        <end position="393"/>
    </location>
</feature>
<proteinExistence type="predicted"/>
<organism evidence="2 3">
    <name type="scientific">Macrostomum lignano</name>
    <dbReference type="NCBI Taxonomy" id="282301"/>
    <lineage>
        <taxon>Eukaryota</taxon>
        <taxon>Metazoa</taxon>
        <taxon>Spiralia</taxon>
        <taxon>Lophotrochozoa</taxon>
        <taxon>Platyhelminthes</taxon>
        <taxon>Rhabditophora</taxon>
        <taxon>Macrostomorpha</taxon>
        <taxon>Macrostomida</taxon>
        <taxon>Macrostomidae</taxon>
        <taxon>Macrostomum</taxon>
    </lineage>
</organism>
<evidence type="ECO:0000313" key="2">
    <source>
        <dbReference type="Proteomes" id="UP000095280"/>
    </source>
</evidence>
<feature type="region of interest" description="Disordered" evidence="1">
    <location>
        <begin position="252"/>
        <end position="285"/>
    </location>
</feature>
<name>A0A1I8FHN2_9PLAT</name>
<feature type="region of interest" description="Disordered" evidence="1">
    <location>
        <begin position="333"/>
        <end position="414"/>
    </location>
</feature>
<keyword evidence="2" id="KW-1185">Reference proteome</keyword>
<reference evidence="3" key="1">
    <citation type="submission" date="2016-11" db="UniProtKB">
        <authorList>
            <consortium name="WormBaseParasite"/>
        </authorList>
    </citation>
    <scope>IDENTIFICATION</scope>
</reference>
<feature type="compositionally biased region" description="Low complexity" evidence="1">
    <location>
        <begin position="261"/>
        <end position="275"/>
    </location>
</feature>
<sequence>MADPLSNGPMSNGPLSNGPCSNMSRPSTRTADSVASTVRKLEDWQLSKQCFASCASGDPNVTMANAERQLALYFQEKRPHIAENCWGANKLDDLSFESKARLLKKVIDYLKTMTLEMQDMKYEPQQSAQDDTGQVAINCGIDSRNRRHFYLDDHRLQRPWRKRLPAAPAVSASSGVGRRRPGSVGKRRREAPATAAPPAASRIRRTTRCTRSWSGPCAEEWERFTARMTASKNENERDMGVFLQSCLPRAGHRRDEAGLPSAWQRRAASGSQQQQITQPPYAPQTATDFVAPADRQQMQLPQQQQFVANSPASSYCPPESMYPHAVMMNHARRLPPQQQPPPVPPPPTAAIAQPAPGGKRQHPYAQPTTLNTAATTSSSTPTPAAAPKPASGASKRRKKDQQQKQQQQQQAANK</sequence>
<feature type="compositionally biased region" description="Low complexity" evidence="1">
    <location>
        <begin position="165"/>
        <end position="176"/>
    </location>
</feature>
<accession>A0A1I8FHN2</accession>
<evidence type="ECO:0000256" key="1">
    <source>
        <dbReference type="SAM" id="MobiDB-lite"/>
    </source>
</evidence>
<feature type="compositionally biased region" description="Low complexity" evidence="1">
    <location>
        <begin position="192"/>
        <end position="201"/>
    </location>
</feature>
<feature type="compositionally biased region" description="Pro residues" evidence="1">
    <location>
        <begin position="337"/>
        <end position="348"/>
    </location>
</feature>
<feature type="compositionally biased region" description="Polar residues" evidence="1">
    <location>
        <begin position="8"/>
        <end position="36"/>
    </location>
</feature>
<feature type="region of interest" description="Disordered" evidence="1">
    <location>
        <begin position="162"/>
        <end position="208"/>
    </location>
</feature>
<feature type="region of interest" description="Disordered" evidence="1">
    <location>
        <begin position="1"/>
        <end position="36"/>
    </location>
</feature>
<protein>
    <submittedName>
        <fullName evidence="3">BHLH domain-containing protein</fullName>
    </submittedName>
</protein>
<dbReference type="WBParaSite" id="maker-unitig_35046-snap-gene-0.2-mRNA-1">
    <property type="protein sequence ID" value="maker-unitig_35046-snap-gene-0.2-mRNA-1"/>
    <property type="gene ID" value="maker-unitig_35046-snap-gene-0.2"/>
</dbReference>
<dbReference type="Proteomes" id="UP000095280">
    <property type="component" value="Unplaced"/>
</dbReference>
<feature type="compositionally biased region" description="Low complexity" evidence="1">
    <location>
        <begin position="403"/>
        <end position="414"/>
    </location>
</feature>